<dbReference type="WBParaSite" id="ES5_v2.g630.t1">
    <property type="protein sequence ID" value="ES5_v2.g630.t1"/>
    <property type="gene ID" value="ES5_v2.g630"/>
</dbReference>
<protein>
    <submittedName>
        <fullName evidence="2">BTB domain-containing protein</fullName>
    </submittedName>
</protein>
<reference evidence="2" key="1">
    <citation type="submission" date="2022-11" db="UniProtKB">
        <authorList>
            <consortium name="WormBaseParasite"/>
        </authorList>
    </citation>
    <scope>IDENTIFICATION</scope>
</reference>
<sequence length="140" mass="16029">MLESGMKEATENKMIITDFSFEIVDAAIKLCYNSDIPQNFGTEDILSLYKFADKYQIKIIMNIVENHLIKHLSPLNVVQIEKFFKDFVHKLHQSCINFLIKCAKESTSVYGADDLDKDLLAKMFLSALRSAVDTDKIPNF</sequence>
<evidence type="ECO:0000313" key="2">
    <source>
        <dbReference type="WBParaSite" id="ES5_v2.g630.t1"/>
    </source>
</evidence>
<organism evidence="1 2">
    <name type="scientific">Panagrolaimus sp. ES5</name>
    <dbReference type="NCBI Taxonomy" id="591445"/>
    <lineage>
        <taxon>Eukaryota</taxon>
        <taxon>Metazoa</taxon>
        <taxon>Ecdysozoa</taxon>
        <taxon>Nematoda</taxon>
        <taxon>Chromadorea</taxon>
        <taxon>Rhabditida</taxon>
        <taxon>Tylenchina</taxon>
        <taxon>Panagrolaimomorpha</taxon>
        <taxon>Panagrolaimoidea</taxon>
        <taxon>Panagrolaimidae</taxon>
        <taxon>Panagrolaimus</taxon>
    </lineage>
</organism>
<proteinExistence type="predicted"/>
<name>A0AC34GPQ3_9BILA</name>
<accession>A0AC34GPQ3</accession>
<evidence type="ECO:0000313" key="1">
    <source>
        <dbReference type="Proteomes" id="UP000887579"/>
    </source>
</evidence>
<dbReference type="Proteomes" id="UP000887579">
    <property type="component" value="Unplaced"/>
</dbReference>